<protein>
    <submittedName>
        <fullName evidence="2">Lanthionine synthetase C-like protein</fullName>
    </submittedName>
</protein>
<organism evidence="2 3">
    <name type="scientific">Flavobacterium terrae</name>
    <dbReference type="NCBI Taxonomy" id="415425"/>
    <lineage>
        <taxon>Bacteria</taxon>
        <taxon>Pseudomonadati</taxon>
        <taxon>Bacteroidota</taxon>
        <taxon>Flavobacteriia</taxon>
        <taxon>Flavobacteriales</taxon>
        <taxon>Flavobacteriaceae</taxon>
        <taxon>Flavobacterium</taxon>
    </lineage>
</organism>
<dbReference type="SMART" id="SM01260">
    <property type="entry name" value="LANC_like"/>
    <property type="match status" value="1"/>
</dbReference>
<keyword evidence="3" id="KW-1185">Reference proteome</keyword>
<evidence type="ECO:0000256" key="1">
    <source>
        <dbReference type="PIRSR" id="PIRSR607822-1"/>
    </source>
</evidence>
<dbReference type="GO" id="GO:0046872">
    <property type="term" value="F:metal ion binding"/>
    <property type="evidence" value="ECO:0007669"/>
    <property type="project" value="UniProtKB-KW"/>
</dbReference>
<gene>
    <name evidence="2" type="ORF">SAMN05444363_0848</name>
</gene>
<dbReference type="PRINTS" id="PR01955">
    <property type="entry name" value="LANCFRANKIA"/>
</dbReference>
<dbReference type="SUPFAM" id="SSF158745">
    <property type="entry name" value="LanC-like"/>
    <property type="match status" value="1"/>
</dbReference>
<dbReference type="GO" id="GO:0031179">
    <property type="term" value="P:peptide modification"/>
    <property type="evidence" value="ECO:0007669"/>
    <property type="project" value="InterPro"/>
</dbReference>
<dbReference type="EMBL" id="FQZI01000001">
    <property type="protein sequence ID" value="SHI49973.1"/>
    <property type="molecule type" value="Genomic_DNA"/>
</dbReference>
<dbReference type="AlphaFoldDB" id="A0A1M6BN64"/>
<feature type="binding site" evidence="1">
    <location>
        <position position="259"/>
    </location>
    <ligand>
        <name>Zn(2+)</name>
        <dbReference type="ChEBI" id="CHEBI:29105"/>
    </ligand>
</feature>
<feature type="binding site" evidence="1">
    <location>
        <position position="308"/>
    </location>
    <ligand>
        <name>Zn(2+)</name>
        <dbReference type="ChEBI" id="CHEBI:29105"/>
    </ligand>
</feature>
<evidence type="ECO:0000313" key="3">
    <source>
        <dbReference type="Proteomes" id="UP000184488"/>
    </source>
</evidence>
<dbReference type="STRING" id="415425.SAMN05444363_0848"/>
<keyword evidence="1" id="KW-0479">Metal-binding</keyword>
<dbReference type="PRINTS" id="PR01950">
    <property type="entry name" value="LANCSUPER"/>
</dbReference>
<dbReference type="Gene3D" id="1.50.10.20">
    <property type="match status" value="1"/>
</dbReference>
<accession>A0A1M6BN64</accession>
<dbReference type="Pfam" id="PF05147">
    <property type="entry name" value="LANC_like"/>
    <property type="match status" value="1"/>
</dbReference>
<name>A0A1M6BN64_9FLAO</name>
<proteinExistence type="predicted"/>
<feature type="binding site" evidence="1">
    <location>
        <position position="309"/>
    </location>
    <ligand>
        <name>Zn(2+)</name>
        <dbReference type="ChEBI" id="CHEBI:29105"/>
    </ligand>
</feature>
<evidence type="ECO:0000313" key="2">
    <source>
        <dbReference type="EMBL" id="SHI49973.1"/>
    </source>
</evidence>
<keyword evidence="1" id="KW-0862">Zinc</keyword>
<sequence>MIFVIDSRYMEEKILEIEKHIWNSVASEERIGVLDGLSGYILFYNYLVKIYKNEEYNDKLHFVIQKVNDLISEKEPSFSFCSGLAGYGWALLKIKNNDIEIDDDYYAEIDSVLINALFDEVKNNNFDYLHGAVGIAMYFIERYNVKKDKNIEAVLIRFLDEIVCKIDEGLEFLFDGSNKILNEKHIYFGLAHGLSGFLNFLIHLKNNLEETKIDIKAHLIKIIAYMDSFKEYDSVSKQFYPSQIRIHDGLPSSARLGWCQGDLGIANAFYNAGLFLNDENIQNQSLEMIENTTLISVEESRVNDFALCHGSSGLIAQYYLTSQKSKRDFSKIINVWSENLVKQTKNFSEFKSFFIDKYMVESNVLNGAAGLGLLLLTLDSKIETEWLEAINLY</sequence>
<reference evidence="3" key="1">
    <citation type="submission" date="2016-11" db="EMBL/GenBank/DDBJ databases">
        <authorList>
            <person name="Varghese N."/>
            <person name="Submissions S."/>
        </authorList>
    </citation>
    <scope>NUCLEOTIDE SEQUENCE [LARGE SCALE GENOMIC DNA]</scope>
    <source>
        <strain evidence="3">DSM 18829</strain>
    </source>
</reference>
<dbReference type="InterPro" id="IPR007822">
    <property type="entry name" value="LANC-like"/>
</dbReference>
<dbReference type="Proteomes" id="UP000184488">
    <property type="component" value="Unassembled WGS sequence"/>
</dbReference>